<evidence type="ECO:0000256" key="5">
    <source>
        <dbReference type="ARBA" id="ARBA00023014"/>
    </source>
</evidence>
<dbReference type="Gene3D" id="3.20.20.70">
    <property type="entry name" value="Aldolase class I"/>
    <property type="match status" value="1"/>
</dbReference>
<dbReference type="GO" id="GO:0051536">
    <property type="term" value="F:iron-sulfur cluster binding"/>
    <property type="evidence" value="ECO:0007669"/>
    <property type="project" value="UniProtKB-KW"/>
</dbReference>
<keyword evidence="5" id="KW-0411">Iron-sulfur</keyword>
<dbReference type="SFLD" id="SFLDG01384">
    <property type="entry name" value="thioether_bond_formation_requi"/>
    <property type="match status" value="1"/>
</dbReference>
<dbReference type="SFLD" id="SFLDS00029">
    <property type="entry name" value="Radical_SAM"/>
    <property type="match status" value="1"/>
</dbReference>
<dbReference type="Pfam" id="PF04055">
    <property type="entry name" value="Radical_SAM"/>
    <property type="match status" value="1"/>
</dbReference>
<dbReference type="RefSeq" id="WP_009349734.1">
    <property type="nucleotide sequence ID" value="NZ_GL638136.1"/>
</dbReference>
<dbReference type="PROSITE" id="PS51918">
    <property type="entry name" value="RADICAL_SAM"/>
    <property type="match status" value="1"/>
</dbReference>
<gene>
    <name evidence="8" type="ORF">HMPREF9555_01068</name>
</gene>
<dbReference type="InterPro" id="IPR013785">
    <property type="entry name" value="Aldolase_TIM"/>
</dbReference>
<keyword evidence="4" id="KW-0408">Iron</keyword>
<dbReference type="AlphaFoldDB" id="E7N258"/>
<dbReference type="InterPro" id="IPR023885">
    <property type="entry name" value="4Fe4S-binding_SPASM_dom"/>
</dbReference>
<dbReference type="SFLD" id="SFLDG01067">
    <property type="entry name" value="SPASM/twitch_domain_containing"/>
    <property type="match status" value="1"/>
</dbReference>
<dbReference type="InterPro" id="IPR023867">
    <property type="entry name" value="Sulphatase_maturase_rSAM"/>
</dbReference>
<dbReference type="Proteomes" id="UP000004633">
    <property type="component" value="Unassembled WGS sequence"/>
</dbReference>
<dbReference type="SUPFAM" id="SSF102114">
    <property type="entry name" value="Radical SAM enzymes"/>
    <property type="match status" value="1"/>
</dbReference>
<dbReference type="InterPro" id="IPR017200">
    <property type="entry name" value="PqqE-like"/>
</dbReference>
<comment type="similarity">
    <text evidence="6">Belongs to the radical SAM superfamily. Anaerobic sulfatase-maturating enzyme family.</text>
</comment>
<dbReference type="GO" id="GO:0016491">
    <property type="term" value="F:oxidoreductase activity"/>
    <property type="evidence" value="ECO:0007669"/>
    <property type="project" value="InterPro"/>
</dbReference>
<dbReference type="InterPro" id="IPR007197">
    <property type="entry name" value="rSAM"/>
</dbReference>
<dbReference type="PANTHER" id="PTHR43273">
    <property type="entry name" value="ANAEROBIC SULFATASE-MATURATING ENZYME HOMOLOG ASLB-RELATED"/>
    <property type="match status" value="1"/>
</dbReference>
<reference evidence="8 9" key="1">
    <citation type="submission" date="2010-08" db="EMBL/GenBank/DDBJ databases">
        <authorList>
            <person name="Weinstock G."/>
            <person name="Sodergren E."/>
            <person name="Clifton S."/>
            <person name="Fulton L."/>
            <person name="Fulton B."/>
            <person name="Courtney L."/>
            <person name="Fronick C."/>
            <person name="Harrison M."/>
            <person name="Strong C."/>
            <person name="Farmer C."/>
            <person name="Delahaunty K."/>
            <person name="Markovic C."/>
            <person name="Hall O."/>
            <person name="Minx P."/>
            <person name="Tomlinson C."/>
            <person name="Mitreva M."/>
            <person name="Hou S."/>
            <person name="Chen J."/>
            <person name="Wollam A."/>
            <person name="Pepin K.H."/>
            <person name="Johnson M."/>
            <person name="Bhonagiri V."/>
            <person name="Zhang X."/>
            <person name="Suruliraj S."/>
            <person name="Warren W."/>
            <person name="Chinwalla A."/>
            <person name="Mardis E.R."/>
            <person name="Wilson R.K."/>
        </authorList>
    </citation>
    <scope>NUCLEOTIDE SEQUENCE [LARGE SCALE GENOMIC DNA]</scope>
    <source>
        <strain evidence="8 9">F0399</strain>
    </source>
</reference>
<dbReference type="SFLD" id="SFLDG01386">
    <property type="entry name" value="main_SPASM_domain-containing"/>
    <property type="match status" value="1"/>
</dbReference>
<dbReference type="STRING" id="749551.HMPREF9555_01068"/>
<dbReference type="PANTHER" id="PTHR43273:SF3">
    <property type="entry name" value="ANAEROBIC SULFATASE-MATURATING ENZYME HOMOLOG ASLB-RELATED"/>
    <property type="match status" value="1"/>
</dbReference>
<evidence type="ECO:0000259" key="7">
    <source>
        <dbReference type="PROSITE" id="PS51918"/>
    </source>
</evidence>
<evidence type="ECO:0000313" key="9">
    <source>
        <dbReference type="Proteomes" id="UP000004633"/>
    </source>
</evidence>
<accession>E7N258</accession>
<comment type="caution">
    <text evidence="8">The sequence shown here is derived from an EMBL/GenBank/DDBJ whole genome shotgun (WGS) entry which is preliminary data.</text>
</comment>
<organism evidence="8 9">
    <name type="scientific">Selenomonas artemidis F0399</name>
    <dbReference type="NCBI Taxonomy" id="749551"/>
    <lineage>
        <taxon>Bacteria</taxon>
        <taxon>Bacillati</taxon>
        <taxon>Bacillota</taxon>
        <taxon>Negativicutes</taxon>
        <taxon>Selenomonadales</taxon>
        <taxon>Selenomonadaceae</taxon>
        <taxon>Selenomonas</taxon>
    </lineage>
</organism>
<evidence type="ECO:0000256" key="2">
    <source>
        <dbReference type="ARBA" id="ARBA00022691"/>
    </source>
</evidence>
<dbReference type="CDD" id="cd01335">
    <property type="entry name" value="Radical_SAM"/>
    <property type="match status" value="1"/>
</dbReference>
<keyword evidence="3" id="KW-0479">Metal-binding</keyword>
<sequence length="352" mass="37918">MKNCKLLVLALTGDCNFACRYCYAAEMRRETMDFETARRAISLAAAGGTPFVLQFSGGEPMLAFPLIEEIVRYVEAERIPARMQVQTNGSLLTEERARFLHRHRVGIGVSIDGRAAVHDRLRKLPNGTGSFAAVMRGMEVLRDLRIPVGVTAVVSRENVRDLPGLAELVYYLGNVRRIGLDLLRGQGRGRGLVPAGEAETAAAVTALCRRLDELAALTGIRIALTQTERCGALACGRMEAFEHCFVLRGEAAFVQADGGIYACSSFFGDARFFLGNVMQGISEERERAVAALVHDGMARCRSCDTLAACGGGCFARMHTAGTDSAECGMKRAVIAHAAGGVQGSISHAKNRM</sequence>
<name>E7N258_9FIRM</name>
<proteinExistence type="inferred from homology"/>
<dbReference type="GO" id="GO:0046872">
    <property type="term" value="F:metal ion binding"/>
    <property type="evidence" value="ECO:0007669"/>
    <property type="project" value="UniProtKB-KW"/>
</dbReference>
<evidence type="ECO:0000256" key="6">
    <source>
        <dbReference type="ARBA" id="ARBA00023601"/>
    </source>
</evidence>
<evidence type="ECO:0000256" key="1">
    <source>
        <dbReference type="ARBA" id="ARBA00001966"/>
    </source>
</evidence>
<keyword evidence="9" id="KW-1185">Reference proteome</keyword>
<evidence type="ECO:0000256" key="4">
    <source>
        <dbReference type="ARBA" id="ARBA00023004"/>
    </source>
</evidence>
<evidence type="ECO:0000313" key="8">
    <source>
        <dbReference type="EMBL" id="EFW29840.1"/>
    </source>
</evidence>
<evidence type="ECO:0000256" key="3">
    <source>
        <dbReference type="ARBA" id="ARBA00022723"/>
    </source>
</evidence>
<dbReference type="InterPro" id="IPR058240">
    <property type="entry name" value="rSAM_sf"/>
</dbReference>
<keyword evidence="2" id="KW-0949">S-adenosyl-L-methionine</keyword>
<comment type="cofactor">
    <cofactor evidence="1">
        <name>[4Fe-4S] cluster</name>
        <dbReference type="ChEBI" id="CHEBI:49883"/>
    </cofactor>
</comment>
<feature type="domain" description="Radical SAM core" evidence="7">
    <location>
        <begin position="1"/>
        <end position="221"/>
    </location>
</feature>
<dbReference type="PIRSF" id="PIRSF037420">
    <property type="entry name" value="PQQ_syn_pqqE"/>
    <property type="match status" value="1"/>
</dbReference>
<dbReference type="NCBIfam" id="TIGR04085">
    <property type="entry name" value="rSAM_more_4Fe4S"/>
    <property type="match status" value="1"/>
</dbReference>
<protein>
    <submittedName>
        <fullName evidence="8">Radical SAM domain protein</fullName>
    </submittedName>
</protein>
<dbReference type="HOGENOM" id="CLU_009273_3_2_9"/>
<dbReference type="EMBL" id="AECV01000016">
    <property type="protein sequence ID" value="EFW29840.1"/>
    <property type="molecule type" value="Genomic_DNA"/>
</dbReference>